<keyword evidence="1" id="KW-0812">Transmembrane</keyword>
<keyword evidence="1" id="KW-0472">Membrane</keyword>
<evidence type="ECO:0000256" key="1">
    <source>
        <dbReference type="SAM" id="Phobius"/>
    </source>
</evidence>
<organism evidence="2 3">
    <name type="scientific">Mycoplasma todarodis</name>
    <dbReference type="NCBI Taxonomy" id="1937191"/>
    <lineage>
        <taxon>Bacteria</taxon>
        <taxon>Bacillati</taxon>
        <taxon>Mycoplasmatota</taxon>
        <taxon>Mollicutes</taxon>
        <taxon>Mycoplasmataceae</taxon>
        <taxon>Mycoplasma</taxon>
    </lineage>
</organism>
<feature type="transmembrane region" description="Helical" evidence="1">
    <location>
        <begin position="71"/>
        <end position="97"/>
    </location>
</feature>
<dbReference type="RefSeq" id="WP_131613674.1">
    <property type="nucleotide sequence ID" value="NZ_PSZP01000031.1"/>
</dbReference>
<dbReference type="Proteomes" id="UP000291072">
    <property type="component" value="Unassembled WGS sequence"/>
</dbReference>
<dbReference type="AlphaFoldDB" id="A0A4R0XMC7"/>
<feature type="transmembrane region" description="Helical" evidence="1">
    <location>
        <begin position="38"/>
        <end position="59"/>
    </location>
</feature>
<sequence length="143" mass="16336">MSRITFLNLGISIVYSFIFLVLYNTGIVYATSLTMANLRYLMIIPLVLVIWVLSIGFMIKAKEKNDLLIISLKVISIVFMLAISLQLFFVPNIFITFTTSFQIFLHVMDALILLVIVILQIISNKRQKESAKEDSQIEDIEKA</sequence>
<dbReference type="EMBL" id="PSZP01000031">
    <property type="protein sequence ID" value="TCG10602.1"/>
    <property type="molecule type" value="Genomic_DNA"/>
</dbReference>
<feature type="transmembrane region" description="Helical" evidence="1">
    <location>
        <begin position="103"/>
        <end position="122"/>
    </location>
</feature>
<keyword evidence="1" id="KW-1133">Transmembrane helix</keyword>
<feature type="transmembrane region" description="Helical" evidence="1">
    <location>
        <begin position="12"/>
        <end position="32"/>
    </location>
</feature>
<reference evidence="2 3" key="1">
    <citation type="submission" date="2018-02" db="EMBL/GenBank/DDBJ databases">
        <title>Mycoplasma marinum and Mycoplasma todarodis sp. nov., moderately halophilic and psychrotolerant mycoplasmas isolated from cephalopods.</title>
        <authorList>
            <person name="Viver T."/>
        </authorList>
    </citation>
    <scope>NUCLEOTIDE SEQUENCE [LARGE SCALE GENOMIC DNA]</scope>
    <source>
        <strain evidence="2 3">5H</strain>
    </source>
</reference>
<evidence type="ECO:0000313" key="2">
    <source>
        <dbReference type="EMBL" id="TCG10602.1"/>
    </source>
</evidence>
<protein>
    <submittedName>
        <fullName evidence="2">Uncharacterized protein</fullName>
    </submittedName>
</protein>
<accession>A0A4R0XMC7</accession>
<keyword evidence="3" id="KW-1185">Reference proteome</keyword>
<name>A0A4R0XMC7_9MOLU</name>
<proteinExistence type="predicted"/>
<gene>
    <name evidence="2" type="ORF">C4B25_03610</name>
</gene>
<evidence type="ECO:0000313" key="3">
    <source>
        <dbReference type="Proteomes" id="UP000291072"/>
    </source>
</evidence>
<comment type="caution">
    <text evidence="2">The sequence shown here is derived from an EMBL/GenBank/DDBJ whole genome shotgun (WGS) entry which is preliminary data.</text>
</comment>